<sequence length="178" mass="19979">MDLTKKMRWDPSFKIRPEEQVNALETSPAMAELAAISEPSATLPNILRIVHASLEQNPLSSSEPLPSFQDWTGLIDRVRAAAAHARETEAQAQEQEHRVQELLERVREDIKRAGERVRAAEAKAAKIEAEAELRIRAAEERATAAEERASIAENWLRRLHEVISDEFSSITTGEHRAA</sequence>
<evidence type="ECO:0000313" key="2">
    <source>
        <dbReference type="EMBL" id="GJE76548.1"/>
    </source>
</evidence>
<name>A0ABQ4UWT6_9HYPH</name>
<organism evidence="2 3">
    <name type="scientific">Methylorubrum suomiense</name>
    <dbReference type="NCBI Taxonomy" id="144191"/>
    <lineage>
        <taxon>Bacteria</taxon>
        <taxon>Pseudomonadati</taxon>
        <taxon>Pseudomonadota</taxon>
        <taxon>Alphaproteobacteria</taxon>
        <taxon>Hyphomicrobiales</taxon>
        <taxon>Methylobacteriaceae</taxon>
        <taxon>Methylorubrum</taxon>
    </lineage>
</organism>
<dbReference type="RefSeq" id="WP_238308180.1">
    <property type="nucleotide sequence ID" value="NZ_BPRE01000009.1"/>
</dbReference>
<gene>
    <name evidence="2" type="ORF">BGCPKDLD_3143</name>
</gene>
<reference evidence="2" key="2">
    <citation type="submission" date="2021-08" db="EMBL/GenBank/DDBJ databases">
        <authorList>
            <person name="Tani A."/>
            <person name="Ola A."/>
            <person name="Ogura Y."/>
            <person name="Katsura K."/>
            <person name="Hayashi T."/>
        </authorList>
    </citation>
    <scope>NUCLEOTIDE SEQUENCE</scope>
    <source>
        <strain evidence="2">DSM 14458</strain>
    </source>
</reference>
<dbReference type="EMBL" id="BPRE01000009">
    <property type="protein sequence ID" value="GJE76548.1"/>
    <property type="molecule type" value="Genomic_DNA"/>
</dbReference>
<keyword evidence="3" id="KW-1185">Reference proteome</keyword>
<reference evidence="2" key="1">
    <citation type="journal article" date="2021" name="Front. Microbiol.">
        <title>Comprehensive Comparative Genomics and Phenotyping of Methylobacterium Species.</title>
        <authorList>
            <person name="Alessa O."/>
            <person name="Ogura Y."/>
            <person name="Fujitani Y."/>
            <person name="Takami H."/>
            <person name="Hayashi T."/>
            <person name="Sahin N."/>
            <person name="Tani A."/>
        </authorList>
    </citation>
    <scope>NUCLEOTIDE SEQUENCE</scope>
    <source>
        <strain evidence="2">DSM 14458</strain>
    </source>
</reference>
<accession>A0ABQ4UWT6</accession>
<dbReference type="Proteomes" id="UP001055093">
    <property type="component" value="Unassembled WGS sequence"/>
</dbReference>
<evidence type="ECO:0000313" key="3">
    <source>
        <dbReference type="Proteomes" id="UP001055093"/>
    </source>
</evidence>
<keyword evidence="1" id="KW-0175">Coiled coil</keyword>
<proteinExistence type="predicted"/>
<comment type="caution">
    <text evidence="2">The sequence shown here is derived from an EMBL/GenBank/DDBJ whole genome shotgun (WGS) entry which is preliminary data.</text>
</comment>
<feature type="coiled-coil region" evidence="1">
    <location>
        <begin position="75"/>
        <end position="148"/>
    </location>
</feature>
<evidence type="ECO:0000256" key="1">
    <source>
        <dbReference type="SAM" id="Coils"/>
    </source>
</evidence>
<protein>
    <submittedName>
        <fullName evidence="2">Uncharacterized protein</fullName>
    </submittedName>
</protein>